<dbReference type="InterPro" id="IPR012092">
    <property type="entry name" value="DNA_glyclase/AP_lyase_Ogg"/>
</dbReference>
<organism evidence="9 10">
    <name type="scientific">Haliovirga abyssi</name>
    <dbReference type="NCBI Taxonomy" id="2996794"/>
    <lineage>
        <taxon>Bacteria</taxon>
        <taxon>Fusobacteriati</taxon>
        <taxon>Fusobacteriota</taxon>
        <taxon>Fusobacteriia</taxon>
        <taxon>Fusobacteriales</taxon>
        <taxon>Haliovirgaceae</taxon>
        <taxon>Haliovirga</taxon>
    </lineage>
</organism>
<dbReference type="Pfam" id="PF22175">
    <property type="entry name" value="Ogg-HhH"/>
    <property type="match status" value="1"/>
</dbReference>
<dbReference type="SMART" id="SM00478">
    <property type="entry name" value="ENDO3c"/>
    <property type="match status" value="1"/>
</dbReference>
<dbReference type="InterPro" id="IPR011257">
    <property type="entry name" value="DNA_glycosylase"/>
</dbReference>
<evidence type="ECO:0000256" key="5">
    <source>
        <dbReference type="ARBA" id="ARBA00023268"/>
    </source>
</evidence>
<dbReference type="GO" id="GO:0016799">
    <property type="term" value="F:hydrolase activity, hydrolyzing N-glycosyl compounds"/>
    <property type="evidence" value="ECO:0007669"/>
    <property type="project" value="UniProtKB-UniRule"/>
</dbReference>
<evidence type="ECO:0000256" key="1">
    <source>
        <dbReference type="ARBA" id="ARBA00022763"/>
    </source>
</evidence>
<evidence type="ECO:0000256" key="4">
    <source>
        <dbReference type="ARBA" id="ARBA00023239"/>
    </source>
</evidence>
<sequence length="212" mass="25040">MRDTILKIYKDEHDIFINRIEDFKNKWKFGTDKDIFIELAFCVLTPQSKARSAWSAIEKMVGNDILFNGTAEEINEYLNVVRFRNRKSEYLVLAREQFLKKGEFKIKQFLLNLGNDYEKREWIVKNIKGIGYKEAGHFLRNVGFVENLAILDRHILKNLNLSGVIDEVPKSMTKKIYLDIEEKMVKFSKEIGVPMEYLDLILWYKEAGEVFK</sequence>
<proteinExistence type="inferred from homology"/>
<feature type="active site" evidence="7">
    <location>
        <position position="133"/>
    </location>
</feature>
<gene>
    <name evidence="7 9" type="primary">ogg</name>
    <name evidence="9" type="ORF">HLVA_17040</name>
</gene>
<feature type="active site" evidence="7">
    <location>
        <position position="152"/>
    </location>
</feature>
<dbReference type="EC" id="4.2.99.18" evidence="7"/>
<keyword evidence="1 7" id="KW-0227">DNA damage</keyword>
<keyword evidence="6 7" id="KW-0326">Glycosidase</keyword>
<evidence type="ECO:0000256" key="7">
    <source>
        <dbReference type="HAMAP-Rule" id="MF_00241"/>
    </source>
</evidence>
<comment type="similarity">
    <text evidence="7">Belongs to the type-2 OGG1 family.</text>
</comment>
<reference evidence="9 10" key="1">
    <citation type="submission" date="2022-11" db="EMBL/GenBank/DDBJ databases">
        <title>Haliovirga abyssi gen. nov., sp. nov., a mesophilic fermentative bacterium isolated from the Iheya North hydrothermal field and the proposal of Haliovirgaceae fam. nov.</title>
        <authorList>
            <person name="Miyazaki U."/>
            <person name="Tame A."/>
            <person name="Miyazaki J."/>
            <person name="Takai K."/>
            <person name="Sawayama S."/>
            <person name="Kitajima M."/>
            <person name="Okamoto A."/>
            <person name="Nakagawa S."/>
        </authorList>
    </citation>
    <scope>NUCLEOTIDE SEQUENCE [LARGE SCALE GENOMIC DNA]</scope>
    <source>
        <strain evidence="9 10">IC12</strain>
    </source>
</reference>
<evidence type="ECO:0000259" key="8">
    <source>
        <dbReference type="SMART" id="SM00478"/>
    </source>
</evidence>
<dbReference type="HAMAP" id="MF_00241">
    <property type="entry name" value="Ogg"/>
    <property type="match status" value="1"/>
</dbReference>
<keyword evidence="5 7" id="KW-0511">Multifunctional enzyme</keyword>
<keyword evidence="3 7" id="KW-0234">DNA repair</keyword>
<feature type="domain" description="HhH-GPD" evidence="8">
    <location>
        <begin position="44"/>
        <end position="207"/>
    </location>
</feature>
<feature type="site" description="Important for guanine/8-oxoguanine distinction" evidence="7">
    <location>
        <position position="212"/>
    </location>
</feature>
<dbReference type="EMBL" id="AP027059">
    <property type="protein sequence ID" value="BDU51135.1"/>
    <property type="molecule type" value="Genomic_DNA"/>
</dbReference>
<dbReference type="Gene3D" id="1.10.1670.10">
    <property type="entry name" value="Helix-hairpin-Helix base-excision DNA repair enzymes (C-terminal)"/>
    <property type="match status" value="1"/>
</dbReference>
<keyword evidence="2 7" id="KW-0378">Hydrolase</keyword>
<dbReference type="Gene3D" id="1.10.340.30">
    <property type="entry name" value="Hypothetical protein, domain 2"/>
    <property type="match status" value="1"/>
</dbReference>
<evidence type="ECO:0000256" key="2">
    <source>
        <dbReference type="ARBA" id="ARBA00022801"/>
    </source>
</evidence>
<dbReference type="GO" id="GO:0006284">
    <property type="term" value="P:base-excision repair"/>
    <property type="evidence" value="ECO:0007669"/>
    <property type="project" value="UniProtKB-UniRule"/>
</dbReference>
<evidence type="ECO:0000256" key="6">
    <source>
        <dbReference type="ARBA" id="ARBA00023295"/>
    </source>
</evidence>
<dbReference type="InterPro" id="IPR023170">
    <property type="entry name" value="HhH_base_excis_C"/>
</dbReference>
<dbReference type="SUPFAM" id="SSF48150">
    <property type="entry name" value="DNA-glycosylase"/>
    <property type="match status" value="1"/>
</dbReference>
<dbReference type="PIRSF" id="PIRSF005954">
    <property type="entry name" value="Thrmst_ogg"/>
    <property type="match status" value="1"/>
</dbReference>
<evidence type="ECO:0000256" key="3">
    <source>
        <dbReference type="ARBA" id="ARBA00023204"/>
    </source>
</evidence>
<name>A0AAU9E3T6_9FUSO</name>
<accession>A0AAU9E3T6</accession>
<evidence type="ECO:0000313" key="10">
    <source>
        <dbReference type="Proteomes" id="UP001321582"/>
    </source>
</evidence>
<dbReference type="EC" id="3.2.2.-" evidence="7"/>
<comment type="function">
    <text evidence="7">Catalyzes the excision of an oxidatively damaged form of guanine (7,8-dihydro-8-oxoguanine = 8-oxoG) from DNA. Also cleaves the DNA backbone at apurinic/apyrimidinic sites (AP sites).</text>
</comment>
<dbReference type="GO" id="GO:0140078">
    <property type="term" value="F:class I DNA-(apurinic or apyrimidinic site) endonuclease activity"/>
    <property type="evidence" value="ECO:0007669"/>
    <property type="project" value="UniProtKB-EC"/>
</dbReference>
<keyword evidence="4 7" id="KW-0456">Lyase</keyword>
<dbReference type="Proteomes" id="UP001321582">
    <property type="component" value="Chromosome"/>
</dbReference>
<dbReference type="NCBIfam" id="NF002305">
    <property type="entry name" value="PRK01229.1"/>
    <property type="match status" value="1"/>
</dbReference>
<evidence type="ECO:0000313" key="9">
    <source>
        <dbReference type="EMBL" id="BDU51135.1"/>
    </source>
</evidence>
<dbReference type="KEGG" id="haby:HLVA_17040"/>
<comment type="catalytic activity">
    <reaction evidence="7">
        <text>2'-deoxyribonucleotide-(2'-deoxyribose 5'-phosphate)-2'-deoxyribonucleotide-DNA = a 3'-end 2'-deoxyribonucleotide-(2,3-dehydro-2,3-deoxyribose 5'-phosphate)-DNA + a 5'-end 5'-phospho-2'-deoxyribonucleoside-DNA + H(+)</text>
        <dbReference type="Rhea" id="RHEA:66592"/>
        <dbReference type="Rhea" id="RHEA-COMP:13180"/>
        <dbReference type="Rhea" id="RHEA-COMP:16897"/>
        <dbReference type="Rhea" id="RHEA-COMP:17067"/>
        <dbReference type="ChEBI" id="CHEBI:15378"/>
        <dbReference type="ChEBI" id="CHEBI:136412"/>
        <dbReference type="ChEBI" id="CHEBI:157695"/>
        <dbReference type="ChEBI" id="CHEBI:167181"/>
        <dbReference type="EC" id="4.2.99.18"/>
    </reaction>
</comment>
<keyword evidence="10" id="KW-1185">Reference proteome</keyword>
<dbReference type="AlphaFoldDB" id="A0AAU9E3T6"/>
<protein>
    <recommendedName>
        <fullName evidence="7">8-oxoguanine DNA glycosylase/AP lyase</fullName>
    </recommendedName>
    <domain>
        <recommendedName>
            <fullName evidence="7">8-oxoguanine DNA glycosylase</fullName>
            <shortName evidence="7">8-oxoG DNA glycosylase</shortName>
            <ecNumber evidence="7">3.2.2.-</ecNumber>
        </recommendedName>
    </domain>
    <domain>
        <recommendedName>
            <fullName evidence="7">DNA-(apurinic or apyrimidinic site) lyase</fullName>
            <shortName evidence="7">AP lyase</shortName>
            <ecNumber evidence="7">4.2.99.18</ecNumber>
        </recommendedName>
    </domain>
</protein>
<dbReference type="InterPro" id="IPR003265">
    <property type="entry name" value="HhH-GPD_domain"/>
</dbReference>
<dbReference type="RefSeq" id="WP_307903976.1">
    <property type="nucleotide sequence ID" value="NZ_AP027059.1"/>
</dbReference>